<gene>
    <name evidence="4" type="ORF">HNQ81_000826</name>
</gene>
<dbReference type="InterPro" id="IPR011006">
    <property type="entry name" value="CheY-like_superfamily"/>
</dbReference>
<keyword evidence="1 2" id="KW-0597">Phosphoprotein</keyword>
<evidence type="ECO:0000259" key="3">
    <source>
        <dbReference type="PROSITE" id="PS50110"/>
    </source>
</evidence>
<evidence type="ECO:0000256" key="2">
    <source>
        <dbReference type="PROSITE-ProRule" id="PRU00169"/>
    </source>
</evidence>
<comment type="caution">
    <text evidence="4">The sequence shown here is derived from an EMBL/GenBank/DDBJ whole genome shotgun (WGS) entry which is preliminary data.</text>
</comment>
<dbReference type="AlphaFoldDB" id="A0A840UQK1"/>
<proteinExistence type="predicted"/>
<feature type="modified residue" description="4-aspartylphosphate" evidence="2">
    <location>
        <position position="52"/>
    </location>
</feature>
<dbReference type="SMART" id="SM00448">
    <property type="entry name" value="REC"/>
    <property type="match status" value="1"/>
</dbReference>
<dbReference type="EMBL" id="JACHEO010000002">
    <property type="protein sequence ID" value="MBB5347116.1"/>
    <property type="molecule type" value="Genomic_DNA"/>
</dbReference>
<accession>A0A840UQK1</accession>
<feature type="domain" description="Response regulatory" evidence="3">
    <location>
        <begin position="3"/>
        <end position="120"/>
    </location>
</feature>
<sequence length="131" mass="14662">MQHILIIDDEETSLDILRQILEIDGYDVVEARNGQEGIEIFRKQPFDLVITDLVMPVKDGLKTILELRQTDPDIPVIAISGGGVIDKERYLSVAGYIDRVTTLPKPFNRLDLVDAVHRLIKPVSTSNTLPA</sequence>
<evidence type="ECO:0000313" key="4">
    <source>
        <dbReference type="EMBL" id="MBB5347116.1"/>
    </source>
</evidence>
<evidence type="ECO:0000313" key="5">
    <source>
        <dbReference type="Proteomes" id="UP000539642"/>
    </source>
</evidence>
<dbReference type="Proteomes" id="UP000539642">
    <property type="component" value="Unassembled WGS sequence"/>
</dbReference>
<dbReference type="SUPFAM" id="SSF52172">
    <property type="entry name" value="CheY-like"/>
    <property type="match status" value="1"/>
</dbReference>
<dbReference type="GO" id="GO:0000160">
    <property type="term" value="P:phosphorelay signal transduction system"/>
    <property type="evidence" value="ECO:0007669"/>
    <property type="project" value="InterPro"/>
</dbReference>
<dbReference type="InterPro" id="IPR001789">
    <property type="entry name" value="Sig_transdc_resp-reg_receiver"/>
</dbReference>
<dbReference type="InterPro" id="IPR050595">
    <property type="entry name" value="Bact_response_regulator"/>
</dbReference>
<evidence type="ECO:0000256" key="1">
    <source>
        <dbReference type="ARBA" id="ARBA00022553"/>
    </source>
</evidence>
<dbReference type="PANTHER" id="PTHR44591:SF3">
    <property type="entry name" value="RESPONSE REGULATORY DOMAIN-CONTAINING PROTEIN"/>
    <property type="match status" value="1"/>
</dbReference>
<dbReference type="RefSeq" id="WP_183348577.1">
    <property type="nucleotide sequence ID" value="NZ_JACHEO010000002.1"/>
</dbReference>
<organism evidence="4 5">
    <name type="scientific">Desulfoprunum benzoelyticum</name>
    <dbReference type="NCBI Taxonomy" id="1506996"/>
    <lineage>
        <taxon>Bacteria</taxon>
        <taxon>Pseudomonadati</taxon>
        <taxon>Thermodesulfobacteriota</taxon>
        <taxon>Desulfobulbia</taxon>
        <taxon>Desulfobulbales</taxon>
        <taxon>Desulfobulbaceae</taxon>
        <taxon>Desulfoprunum</taxon>
    </lineage>
</organism>
<dbReference type="Pfam" id="PF00072">
    <property type="entry name" value="Response_reg"/>
    <property type="match status" value="1"/>
</dbReference>
<dbReference type="Gene3D" id="3.40.50.2300">
    <property type="match status" value="1"/>
</dbReference>
<dbReference type="PANTHER" id="PTHR44591">
    <property type="entry name" value="STRESS RESPONSE REGULATOR PROTEIN 1"/>
    <property type="match status" value="1"/>
</dbReference>
<reference evidence="4 5" key="1">
    <citation type="submission" date="2020-08" db="EMBL/GenBank/DDBJ databases">
        <title>Genomic Encyclopedia of Type Strains, Phase IV (KMG-IV): sequencing the most valuable type-strain genomes for metagenomic binning, comparative biology and taxonomic classification.</title>
        <authorList>
            <person name="Goeker M."/>
        </authorList>
    </citation>
    <scope>NUCLEOTIDE SEQUENCE [LARGE SCALE GENOMIC DNA]</scope>
    <source>
        <strain evidence="4 5">DSM 28570</strain>
    </source>
</reference>
<dbReference type="PROSITE" id="PS50110">
    <property type="entry name" value="RESPONSE_REGULATORY"/>
    <property type="match status" value="1"/>
</dbReference>
<keyword evidence="5" id="KW-1185">Reference proteome</keyword>
<name>A0A840UQK1_9BACT</name>
<protein>
    <submittedName>
        <fullName evidence="4">CheY-like chemotaxis protein</fullName>
    </submittedName>
</protein>